<keyword evidence="2" id="KW-0472">Membrane</keyword>
<dbReference type="AlphaFoldDB" id="A0A8K0R369"/>
<protein>
    <submittedName>
        <fullName evidence="3">Uncharacterized protein</fullName>
    </submittedName>
</protein>
<feature type="compositionally biased region" description="Basic and acidic residues" evidence="1">
    <location>
        <begin position="206"/>
        <end position="217"/>
    </location>
</feature>
<comment type="caution">
    <text evidence="3">The sequence shown here is derived from an EMBL/GenBank/DDBJ whole genome shotgun (WGS) entry which is preliminary data.</text>
</comment>
<dbReference type="OrthoDB" id="10573368at2759"/>
<reference evidence="3" key="1">
    <citation type="journal article" date="2021" name="Nat. Commun.">
        <title>Genetic determinants of endophytism in the Arabidopsis root mycobiome.</title>
        <authorList>
            <person name="Mesny F."/>
            <person name="Miyauchi S."/>
            <person name="Thiergart T."/>
            <person name="Pickel B."/>
            <person name="Atanasova L."/>
            <person name="Karlsson M."/>
            <person name="Huettel B."/>
            <person name="Barry K.W."/>
            <person name="Haridas S."/>
            <person name="Chen C."/>
            <person name="Bauer D."/>
            <person name="Andreopoulos W."/>
            <person name="Pangilinan J."/>
            <person name="LaButti K."/>
            <person name="Riley R."/>
            <person name="Lipzen A."/>
            <person name="Clum A."/>
            <person name="Drula E."/>
            <person name="Henrissat B."/>
            <person name="Kohler A."/>
            <person name="Grigoriev I.V."/>
            <person name="Martin F.M."/>
            <person name="Hacquard S."/>
        </authorList>
    </citation>
    <scope>NUCLEOTIDE SEQUENCE</scope>
    <source>
        <strain evidence="3">MPI-SDFR-AT-0120</strain>
    </source>
</reference>
<accession>A0A8K0R369</accession>
<dbReference type="Proteomes" id="UP000813461">
    <property type="component" value="Unassembled WGS sequence"/>
</dbReference>
<feature type="transmembrane region" description="Helical" evidence="2">
    <location>
        <begin position="47"/>
        <end position="69"/>
    </location>
</feature>
<keyword evidence="2" id="KW-1133">Transmembrane helix</keyword>
<feature type="compositionally biased region" description="Basic and acidic residues" evidence="1">
    <location>
        <begin position="101"/>
        <end position="110"/>
    </location>
</feature>
<keyword evidence="2" id="KW-0812">Transmembrane</keyword>
<feature type="region of interest" description="Disordered" evidence="1">
    <location>
        <begin position="177"/>
        <end position="217"/>
    </location>
</feature>
<proteinExistence type="predicted"/>
<gene>
    <name evidence="3" type="ORF">FB567DRAFT_550552</name>
</gene>
<sequence length="217" mass="23651">MRQFTLKRPYSAPKSSHTTSSKFNFFPLLASPYVRTMDRPTPSLSSVLALTTAVLIIVLVFLLVTAGLAGSHVLRTQARTTHTNDVENLDRHGKAGNVRSNSDDQERMETQRPQAPTPCTGMRYEDMCSTCTKSTNQSRNLLHSGASSSVYSVPTPTPSLTSPVPAKARAGDVRLVEYPDSSEEGLSVGTARWGSGGGVEGMVNGHEWERREDGNRR</sequence>
<evidence type="ECO:0000313" key="4">
    <source>
        <dbReference type="Proteomes" id="UP000813461"/>
    </source>
</evidence>
<evidence type="ECO:0000313" key="3">
    <source>
        <dbReference type="EMBL" id="KAH7084554.1"/>
    </source>
</evidence>
<evidence type="ECO:0000256" key="1">
    <source>
        <dbReference type="SAM" id="MobiDB-lite"/>
    </source>
</evidence>
<name>A0A8K0R369_9PLEO</name>
<organism evidence="3 4">
    <name type="scientific">Paraphoma chrysanthemicola</name>
    <dbReference type="NCBI Taxonomy" id="798071"/>
    <lineage>
        <taxon>Eukaryota</taxon>
        <taxon>Fungi</taxon>
        <taxon>Dikarya</taxon>
        <taxon>Ascomycota</taxon>
        <taxon>Pezizomycotina</taxon>
        <taxon>Dothideomycetes</taxon>
        <taxon>Pleosporomycetidae</taxon>
        <taxon>Pleosporales</taxon>
        <taxon>Pleosporineae</taxon>
        <taxon>Phaeosphaeriaceae</taxon>
        <taxon>Paraphoma</taxon>
    </lineage>
</organism>
<evidence type="ECO:0000256" key="2">
    <source>
        <dbReference type="SAM" id="Phobius"/>
    </source>
</evidence>
<dbReference type="EMBL" id="JAGMVJ010000012">
    <property type="protein sequence ID" value="KAH7084554.1"/>
    <property type="molecule type" value="Genomic_DNA"/>
</dbReference>
<keyword evidence="4" id="KW-1185">Reference proteome</keyword>
<feature type="region of interest" description="Disordered" evidence="1">
    <location>
        <begin position="83"/>
        <end position="121"/>
    </location>
</feature>
<feature type="compositionally biased region" description="Basic and acidic residues" evidence="1">
    <location>
        <begin position="83"/>
        <end position="93"/>
    </location>
</feature>